<evidence type="ECO:0000256" key="1">
    <source>
        <dbReference type="SAM" id="Phobius"/>
    </source>
</evidence>
<organism evidence="2 3">
    <name type="scientific">Maledivibacter halophilus</name>
    <dbReference type="NCBI Taxonomy" id="36842"/>
    <lineage>
        <taxon>Bacteria</taxon>
        <taxon>Bacillati</taxon>
        <taxon>Bacillota</taxon>
        <taxon>Clostridia</taxon>
        <taxon>Peptostreptococcales</taxon>
        <taxon>Caminicellaceae</taxon>
        <taxon>Maledivibacter</taxon>
    </lineage>
</organism>
<proteinExistence type="predicted"/>
<evidence type="ECO:0000313" key="2">
    <source>
        <dbReference type="EMBL" id="SKC79714.1"/>
    </source>
</evidence>
<sequence length="131" mass="15392">MVINMNRVERKKIKRESRMKRAKRFFLRLFSFVFLIVLLYIGLEIVDETNRGMMSMGDTSFFSYNKFDDKNIELIFCGDKYLVNTEKIEILVADIIEITEYGINNLKRFAKDKGEVVTKLIDSVINSTKSK</sequence>
<keyword evidence="1" id="KW-0472">Membrane</keyword>
<keyword evidence="3" id="KW-1185">Reference proteome</keyword>
<feature type="transmembrane region" description="Helical" evidence="1">
    <location>
        <begin position="25"/>
        <end position="43"/>
    </location>
</feature>
<keyword evidence="1" id="KW-1133">Transmembrane helix</keyword>
<gene>
    <name evidence="2" type="ORF">SAMN02194393_03346</name>
</gene>
<protein>
    <submittedName>
        <fullName evidence="2">Uncharacterized protein</fullName>
    </submittedName>
</protein>
<dbReference type="EMBL" id="FUZT01000008">
    <property type="protein sequence ID" value="SKC79714.1"/>
    <property type="molecule type" value="Genomic_DNA"/>
</dbReference>
<reference evidence="2 3" key="1">
    <citation type="submission" date="2017-02" db="EMBL/GenBank/DDBJ databases">
        <authorList>
            <person name="Peterson S.W."/>
        </authorList>
    </citation>
    <scope>NUCLEOTIDE SEQUENCE [LARGE SCALE GENOMIC DNA]</scope>
    <source>
        <strain evidence="2 3">M1</strain>
    </source>
</reference>
<dbReference type="AlphaFoldDB" id="A0A1T5LV34"/>
<evidence type="ECO:0000313" key="3">
    <source>
        <dbReference type="Proteomes" id="UP000190285"/>
    </source>
</evidence>
<dbReference type="Proteomes" id="UP000190285">
    <property type="component" value="Unassembled WGS sequence"/>
</dbReference>
<accession>A0A1T5LV34</accession>
<dbReference type="STRING" id="36842.SAMN02194393_03346"/>
<name>A0A1T5LV34_9FIRM</name>
<keyword evidence="1" id="KW-0812">Transmembrane</keyword>